<accession>A0AAP0QP99</accession>
<dbReference type="PROSITE" id="PS00086">
    <property type="entry name" value="CYTOCHROME_P450"/>
    <property type="match status" value="1"/>
</dbReference>
<dbReference type="PANTHER" id="PTHR47951">
    <property type="entry name" value="OS08G0547900 PROTEIN"/>
    <property type="match status" value="1"/>
</dbReference>
<dbReference type="GO" id="GO:0005506">
    <property type="term" value="F:iron ion binding"/>
    <property type="evidence" value="ECO:0007669"/>
    <property type="project" value="InterPro"/>
</dbReference>
<evidence type="ECO:0000256" key="3">
    <source>
        <dbReference type="ARBA" id="ARBA00022617"/>
    </source>
</evidence>
<evidence type="ECO:0000256" key="8">
    <source>
        <dbReference type="PIRSR" id="PIRSR602401-1"/>
    </source>
</evidence>
<keyword evidence="5 9" id="KW-0560">Oxidoreductase</keyword>
<sequence>MSTSCGQASWLSNITEIGDHKISQTNIVILFSTVAVICFLWPFFMKVGKGNSQLPPGPRGLPLVVYLPFLGRNLHRIVMDLAIVYGPIYKLWIGSKLYIIISSPTLVKEVVRDHDRKFANRNPTITASTLTYRASDTVFASYGSKWQILRKLFVHEVLSKANLDAFYAFRRDEMRKIIREIYNKDSKAIDIGDIAYVTMINMVSSMLWGGTTQGEKGTSLAAEFRVEVSQALQLLARPNVSDFFPMLARFDLQGVERDSKNVLQSIESDFLQFLLEYKEPNTGRSIFLSQIKAIFMPNSQQDMVIGGTNTTSSVVEWTMSELMLHQDVITKLQEELAEVVGINNTVEEFHIQKLQYLQAIVKEALRLHPPAPLVIPHWTTQDCNVGGYKIPKNAKVFLNVWAMHRDPQFWDNPSEFRPNRFLSEDTKLNYFHFLPFGSGKRICAGLPLAERMLMYVLATFVHMFNWKLPDGTNPDALEKFGFVLEKATPLVAIPTARLPNLELYS</sequence>
<dbReference type="InterPro" id="IPR036396">
    <property type="entry name" value="Cyt_P450_sf"/>
</dbReference>
<dbReference type="SUPFAM" id="SSF48264">
    <property type="entry name" value="Cytochrome P450"/>
    <property type="match status" value="1"/>
</dbReference>
<dbReference type="PANTHER" id="PTHR47951:SF7">
    <property type="entry name" value="FLAVONOID 3',5'-HYDROXYLASE-LIKE ISOFORM X1"/>
    <property type="match status" value="1"/>
</dbReference>
<name>A0AAP0QP99_9ROSI</name>
<feature type="transmembrane region" description="Helical" evidence="10">
    <location>
        <begin position="27"/>
        <end position="44"/>
    </location>
</feature>
<dbReference type="Pfam" id="PF00067">
    <property type="entry name" value="p450"/>
    <property type="match status" value="1"/>
</dbReference>
<proteinExistence type="inferred from homology"/>
<comment type="cofactor">
    <cofactor evidence="1 8">
        <name>heme</name>
        <dbReference type="ChEBI" id="CHEBI:30413"/>
    </cofactor>
</comment>
<keyword evidence="12" id="KW-1185">Reference proteome</keyword>
<protein>
    <recommendedName>
        <fullName evidence="13">Cytochrome P450</fullName>
    </recommendedName>
</protein>
<evidence type="ECO:0000256" key="10">
    <source>
        <dbReference type="SAM" id="Phobius"/>
    </source>
</evidence>
<dbReference type="InterPro" id="IPR017972">
    <property type="entry name" value="Cyt_P450_CS"/>
</dbReference>
<dbReference type="GO" id="GO:0004497">
    <property type="term" value="F:monooxygenase activity"/>
    <property type="evidence" value="ECO:0007669"/>
    <property type="project" value="UniProtKB-KW"/>
</dbReference>
<evidence type="ECO:0000256" key="6">
    <source>
        <dbReference type="ARBA" id="ARBA00023004"/>
    </source>
</evidence>
<keyword evidence="3 8" id="KW-0349">Heme</keyword>
<dbReference type="PRINTS" id="PR00385">
    <property type="entry name" value="P450"/>
</dbReference>
<reference evidence="11 12" key="1">
    <citation type="submission" date="2024-05" db="EMBL/GenBank/DDBJ databases">
        <title>Haplotype-resolved chromosome-level genome assembly of Huyou (Citrus changshanensis).</title>
        <authorList>
            <person name="Miao C."/>
            <person name="Chen W."/>
            <person name="Wu Y."/>
            <person name="Wang L."/>
            <person name="Zhao S."/>
            <person name="Grierson D."/>
            <person name="Xu C."/>
            <person name="Chen K."/>
        </authorList>
    </citation>
    <scope>NUCLEOTIDE SEQUENCE [LARGE SCALE GENOMIC DNA]</scope>
    <source>
        <strain evidence="11">01-14</strain>
        <tissue evidence="11">Leaf</tissue>
    </source>
</reference>
<keyword evidence="7 9" id="KW-0503">Monooxygenase</keyword>
<evidence type="ECO:0000256" key="4">
    <source>
        <dbReference type="ARBA" id="ARBA00022723"/>
    </source>
</evidence>
<dbReference type="AlphaFoldDB" id="A0AAP0QP99"/>
<keyword evidence="6 8" id="KW-0408">Iron</keyword>
<feature type="binding site" description="axial binding residue" evidence="8">
    <location>
        <position position="443"/>
    </location>
    <ligand>
        <name>heme</name>
        <dbReference type="ChEBI" id="CHEBI:30413"/>
    </ligand>
    <ligandPart>
        <name>Fe</name>
        <dbReference type="ChEBI" id="CHEBI:18248"/>
    </ligandPart>
</feature>
<keyword evidence="10" id="KW-0812">Transmembrane</keyword>
<evidence type="ECO:0000256" key="1">
    <source>
        <dbReference type="ARBA" id="ARBA00001971"/>
    </source>
</evidence>
<comment type="similarity">
    <text evidence="2 9">Belongs to the cytochrome P450 family.</text>
</comment>
<evidence type="ECO:0000256" key="5">
    <source>
        <dbReference type="ARBA" id="ARBA00023002"/>
    </source>
</evidence>
<keyword evidence="10" id="KW-1133">Transmembrane helix</keyword>
<dbReference type="InterPro" id="IPR002401">
    <property type="entry name" value="Cyt_P450_E_grp-I"/>
</dbReference>
<dbReference type="EMBL" id="JBCGBO010000005">
    <property type="protein sequence ID" value="KAK9198472.1"/>
    <property type="molecule type" value="Genomic_DNA"/>
</dbReference>
<dbReference type="PRINTS" id="PR00463">
    <property type="entry name" value="EP450I"/>
</dbReference>
<dbReference type="Proteomes" id="UP001428341">
    <property type="component" value="Unassembled WGS sequence"/>
</dbReference>
<dbReference type="GO" id="GO:0020037">
    <property type="term" value="F:heme binding"/>
    <property type="evidence" value="ECO:0007669"/>
    <property type="project" value="InterPro"/>
</dbReference>
<dbReference type="GO" id="GO:0016705">
    <property type="term" value="F:oxidoreductase activity, acting on paired donors, with incorporation or reduction of molecular oxygen"/>
    <property type="evidence" value="ECO:0007669"/>
    <property type="project" value="InterPro"/>
</dbReference>
<organism evidence="11 12">
    <name type="scientific">Citrus x changshan-huyou</name>
    <dbReference type="NCBI Taxonomy" id="2935761"/>
    <lineage>
        <taxon>Eukaryota</taxon>
        <taxon>Viridiplantae</taxon>
        <taxon>Streptophyta</taxon>
        <taxon>Embryophyta</taxon>
        <taxon>Tracheophyta</taxon>
        <taxon>Spermatophyta</taxon>
        <taxon>Magnoliopsida</taxon>
        <taxon>eudicotyledons</taxon>
        <taxon>Gunneridae</taxon>
        <taxon>Pentapetalae</taxon>
        <taxon>rosids</taxon>
        <taxon>malvids</taxon>
        <taxon>Sapindales</taxon>
        <taxon>Rutaceae</taxon>
        <taxon>Aurantioideae</taxon>
        <taxon>Citrus</taxon>
    </lineage>
</organism>
<evidence type="ECO:0008006" key="13">
    <source>
        <dbReference type="Google" id="ProtNLM"/>
    </source>
</evidence>
<evidence type="ECO:0000313" key="12">
    <source>
        <dbReference type="Proteomes" id="UP001428341"/>
    </source>
</evidence>
<comment type="caution">
    <text evidence="11">The sequence shown here is derived from an EMBL/GenBank/DDBJ whole genome shotgun (WGS) entry which is preliminary data.</text>
</comment>
<dbReference type="Gene3D" id="1.10.630.10">
    <property type="entry name" value="Cytochrome P450"/>
    <property type="match status" value="1"/>
</dbReference>
<evidence type="ECO:0000256" key="9">
    <source>
        <dbReference type="RuleBase" id="RU000461"/>
    </source>
</evidence>
<keyword evidence="4 8" id="KW-0479">Metal-binding</keyword>
<evidence type="ECO:0000313" key="11">
    <source>
        <dbReference type="EMBL" id="KAK9198472.1"/>
    </source>
</evidence>
<dbReference type="FunFam" id="1.10.630.10:FF:000126">
    <property type="entry name" value="Predicted protein"/>
    <property type="match status" value="1"/>
</dbReference>
<keyword evidence="10" id="KW-0472">Membrane</keyword>
<evidence type="ECO:0000256" key="2">
    <source>
        <dbReference type="ARBA" id="ARBA00010617"/>
    </source>
</evidence>
<gene>
    <name evidence="11" type="ORF">WN944_013656</name>
</gene>
<dbReference type="InterPro" id="IPR001128">
    <property type="entry name" value="Cyt_P450"/>
</dbReference>
<evidence type="ECO:0000256" key="7">
    <source>
        <dbReference type="ARBA" id="ARBA00023033"/>
    </source>
</evidence>